<dbReference type="AlphaFoldDB" id="A0AAV5SN14"/>
<dbReference type="Proteomes" id="UP001432027">
    <property type="component" value="Unassembled WGS sequence"/>
</dbReference>
<keyword evidence="9" id="KW-1185">Reference proteome</keyword>
<evidence type="ECO:0000256" key="6">
    <source>
        <dbReference type="SAM" id="MobiDB-lite"/>
    </source>
</evidence>
<evidence type="ECO:0000313" key="8">
    <source>
        <dbReference type="EMBL" id="GMS84498.1"/>
    </source>
</evidence>
<dbReference type="InterPro" id="IPR006876">
    <property type="entry name" value="LMBR1-like_membr_prot"/>
</dbReference>
<dbReference type="PANTHER" id="PTHR21355:SF0">
    <property type="entry name" value="G-PROTEIN COUPLED RECEPTOR-ASSOCIATED PROTEIN LMBRD2"/>
    <property type="match status" value="1"/>
</dbReference>
<feature type="transmembrane region" description="Helical" evidence="7">
    <location>
        <begin position="25"/>
        <end position="49"/>
    </location>
</feature>
<protein>
    <recommendedName>
        <fullName evidence="10">G protein-coupled receptor</fullName>
    </recommendedName>
</protein>
<comment type="caution">
    <text evidence="8">The sequence shown here is derived from an EMBL/GenBank/DDBJ whole genome shotgun (WGS) entry which is preliminary data.</text>
</comment>
<evidence type="ECO:0000256" key="5">
    <source>
        <dbReference type="ARBA" id="ARBA00023136"/>
    </source>
</evidence>
<keyword evidence="5 7" id="KW-0472">Membrane</keyword>
<evidence type="ECO:0000256" key="2">
    <source>
        <dbReference type="ARBA" id="ARBA00010487"/>
    </source>
</evidence>
<name>A0AAV5SN14_9BILA</name>
<evidence type="ECO:0000256" key="7">
    <source>
        <dbReference type="SAM" id="Phobius"/>
    </source>
</evidence>
<keyword evidence="3 7" id="KW-0812">Transmembrane</keyword>
<keyword evidence="4 7" id="KW-1133">Transmembrane helix</keyword>
<proteinExistence type="inferred from homology"/>
<evidence type="ECO:0000256" key="4">
    <source>
        <dbReference type="ARBA" id="ARBA00022989"/>
    </source>
</evidence>
<evidence type="ECO:0000313" key="9">
    <source>
        <dbReference type="Proteomes" id="UP001432027"/>
    </source>
</evidence>
<feature type="transmembrane region" description="Helical" evidence="7">
    <location>
        <begin position="61"/>
        <end position="82"/>
    </location>
</feature>
<feature type="transmembrane region" description="Helical" evidence="7">
    <location>
        <begin position="547"/>
        <end position="566"/>
    </location>
</feature>
<feature type="transmembrane region" description="Helical" evidence="7">
    <location>
        <begin position="446"/>
        <end position="469"/>
    </location>
</feature>
<dbReference type="GO" id="GO:0016020">
    <property type="term" value="C:membrane"/>
    <property type="evidence" value="ECO:0007669"/>
    <property type="project" value="UniProtKB-SubCell"/>
</dbReference>
<dbReference type="InterPro" id="IPR051584">
    <property type="entry name" value="GPCR-associated_LMBR1"/>
</dbReference>
<gene>
    <name evidence="8" type="ORF">PENTCL1PPCAC_6673</name>
</gene>
<feature type="transmembrane region" description="Helical" evidence="7">
    <location>
        <begin position="490"/>
        <end position="512"/>
    </location>
</feature>
<dbReference type="Pfam" id="PF04791">
    <property type="entry name" value="LMBR1"/>
    <property type="match status" value="1"/>
</dbReference>
<feature type="transmembrane region" description="Helical" evidence="7">
    <location>
        <begin position="205"/>
        <end position="228"/>
    </location>
</feature>
<reference evidence="8" key="1">
    <citation type="submission" date="2023-10" db="EMBL/GenBank/DDBJ databases">
        <title>Genome assembly of Pristionchus species.</title>
        <authorList>
            <person name="Yoshida K."/>
            <person name="Sommer R.J."/>
        </authorList>
    </citation>
    <scope>NUCLEOTIDE SEQUENCE</scope>
    <source>
        <strain evidence="8">RS0144</strain>
    </source>
</reference>
<comment type="similarity">
    <text evidence="2">Belongs to the LIMR family.</text>
</comment>
<feature type="compositionally biased region" description="Polar residues" evidence="6">
    <location>
        <begin position="658"/>
        <end position="670"/>
    </location>
</feature>
<evidence type="ECO:0000256" key="1">
    <source>
        <dbReference type="ARBA" id="ARBA00004141"/>
    </source>
</evidence>
<feature type="region of interest" description="Disordered" evidence="6">
    <location>
        <begin position="641"/>
        <end position="681"/>
    </location>
</feature>
<organism evidence="8 9">
    <name type="scientific">Pristionchus entomophagus</name>
    <dbReference type="NCBI Taxonomy" id="358040"/>
    <lineage>
        <taxon>Eukaryota</taxon>
        <taxon>Metazoa</taxon>
        <taxon>Ecdysozoa</taxon>
        <taxon>Nematoda</taxon>
        <taxon>Chromadorea</taxon>
        <taxon>Rhabditida</taxon>
        <taxon>Rhabditina</taxon>
        <taxon>Diplogasteromorpha</taxon>
        <taxon>Diplogasteroidea</taxon>
        <taxon>Neodiplogasteridae</taxon>
        <taxon>Pristionchus</taxon>
    </lineage>
</organism>
<evidence type="ECO:0000256" key="3">
    <source>
        <dbReference type="ARBA" id="ARBA00022692"/>
    </source>
</evidence>
<dbReference type="PANTHER" id="PTHR21355">
    <property type="entry name" value="G-PROTEIN COUPLED RECEPTOR-ASSOCIATED PROTEIN LMBRD2"/>
    <property type="match status" value="1"/>
</dbReference>
<feature type="transmembrane region" description="Helical" evidence="7">
    <location>
        <begin position="404"/>
        <end position="426"/>
    </location>
</feature>
<feature type="transmembrane region" description="Helical" evidence="7">
    <location>
        <begin position="174"/>
        <end position="193"/>
    </location>
</feature>
<accession>A0AAV5SN14</accession>
<dbReference type="EMBL" id="BTSX01000002">
    <property type="protein sequence ID" value="GMS84498.1"/>
    <property type="molecule type" value="Genomic_DNA"/>
</dbReference>
<evidence type="ECO:0008006" key="10">
    <source>
        <dbReference type="Google" id="ProtNLM"/>
    </source>
</evidence>
<sequence>VFISITFFSCVLNDLTKSINTTNNFLIGMGYCPLVLELLAVFALTFYLLNKYGNWRKQSIVVSGATFLGWYMSFIIICVLPLDVVITFYNRCELEKERIALTTSSSTGPAANISFECEPPTGYVPDDFLLSLWRIVYWSAQLMTWLILPLMQSYSTAGDFTSLGRMKTALINNAIYYGIYLIIFMLLVIYAVFKGIVINTEHLKVILVSASNTWGLFLLVGLLGYGLVEVPRQLWYTGRRDYRLNKVYFKLDQKVQEKNDAEDAYRDAFKEARSVLNAVKNDHSARSKAQMIVSKFDESVVGHLFPSRSGADFATLTDADPILCTDDKYLIRLHQRSIEVIQMYNRANSQWKTLMEEAMFHEDIQQATLTGQLSSTSVSSWDAVIPSNVRYSWHVVLSRPIAKVFGVFLASMTVFILISECTFFIVSPTVSPAALLLQTATHKFHYTSTQLVSFALLTYICCCAYWTLFRLRIYKYYHLDSHGLTDDNSLLFSAALLCRLTPPICLNLLGLIHLDSHISHEKNHGVETQFTKLMGHLDLLPILAKGINIYLPFLILLFCALTYYKLGTRLLHAIGMDQFIDSDDVTMDAVSAGKALVQLERNKRGRKENRVRVERNGERSVESGRSFGWKRQREEEENVPFVEREEIGYDPPVPSMTRGGSSLGPSQWTDHPSPRNIFDDM</sequence>
<feature type="non-terminal residue" evidence="8">
    <location>
        <position position="1"/>
    </location>
</feature>
<comment type="subcellular location">
    <subcellularLocation>
        <location evidence="1">Membrane</location>
        <topology evidence="1">Multi-pass membrane protein</topology>
    </subcellularLocation>
</comment>